<protein>
    <recommendedName>
        <fullName evidence="6">23S rRNA (guanosine-2'-O-)-methyltransferase RlmB</fullName>
        <ecNumber evidence="6">2.1.1.185</ecNumber>
    </recommendedName>
    <alternativeName>
        <fullName evidence="6">23S rRNA (guanosine2251 2'-O)-methyltransferase</fullName>
    </alternativeName>
    <alternativeName>
        <fullName evidence="6">23S rRNA Gm2251 2'-O-methyltransferase</fullName>
    </alternativeName>
</protein>
<feature type="binding site" evidence="6">
    <location>
        <position position="227"/>
    </location>
    <ligand>
        <name>S-adenosyl-L-methionine</name>
        <dbReference type="ChEBI" id="CHEBI:59789"/>
    </ligand>
</feature>
<keyword evidence="3 6" id="KW-0489">Methyltransferase</keyword>
<dbReference type="InterPro" id="IPR024915">
    <property type="entry name" value="23S_rRNA_MeTrfase_RlmB"/>
</dbReference>
<dbReference type="RefSeq" id="WP_182529653.1">
    <property type="nucleotide sequence ID" value="NZ_JACGXL010000001.1"/>
</dbReference>
<evidence type="ECO:0000256" key="5">
    <source>
        <dbReference type="ARBA" id="ARBA00022691"/>
    </source>
</evidence>
<evidence type="ECO:0000256" key="1">
    <source>
        <dbReference type="ARBA" id="ARBA00022490"/>
    </source>
</evidence>
<comment type="catalytic activity">
    <reaction evidence="6">
        <text>guanosine(2251) in 23S rRNA + S-adenosyl-L-methionine = 2'-O-methylguanosine(2251) in 23S rRNA + S-adenosyl-L-homocysteine + H(+)</text>
        <dbReference type="Rhea" id="RHEA:24140"/>
        <dbReference type="Rhea" id="RHEA-COMP:10239"/>
        <dbReference type="Rhea" id="RHEA-COMP:10241"/>
        <dbReference type="ChEBI" id="CHEBI:15378"/>
        <dbReference type="ChEBI" id="CHEBI:57856"/>
        <dbReference type="ChEBI" id="CHEBI:59789"/>
        <dbReference type="ChEBI" id="CHEBI:74269"/>
        <dbReference type="ChEBI" id="CHEBI:74445"/>
        <dbReference type="EC" id="2.1.1.185"/>
    </reaction>
</comment>
<comment type="similarity">
    <text evidence="6">Belongs to the class IV-like SAM-binding methyltransferase superfamily. RNA methyltransferase TrmH family. RlmB subfamily.</text>
</comment>
<dbReference type="InterPro" id="IPR029064">
    <property type="entry name" value="Ribosomal_eL30-like_sf"/>
</dbReference>
<sequence>MSNELLIGIHAVEAALNHDVANLVELYIESGSHNGRLKELGERARELGVKPHARDRAALDRMTGGARHQGVVARYNAPAALADSALPELVEKAGRGALFLVLDGITDPHNFGACLRSAEAAGVTAVLVPKDRAVGVTPTVRRASAGAADRVPIVAATNLARALKTLKDAGVWLVGLAGDTEQSVYAVDLDGPIAVVLGSEGEGMRRLTRENCDFVAKIPMQGDVESLNVSVATGIVLFEALRQRSAKR</sequence>
<dbReference type="GO" id="GO:0003723">
    <property type="term" value="F:RNA binding"/>
    <property type="evidence" value="ECO:0007669"/>
    <property type="project" value="InterPro"/>
</dbReference>
<dbReference type="Proteomes" id="UP000550401">
    <property type="component" value="Unassembled WGS sequence"/>
</dbReference>
<dbReference type="InterPro" id="IPR029026">
    <property type="entry name" value="tRNA_m1G_MTases_N"/>
</dbReference>
<dbReference type="Gene3D" id="3.40.1280.10">
    <property type="match status" value="1"/>
</dbReference>
<keyword evidence="9" id="KW-1185">Reference proteome</keyword>
<dbReference type="SUPFAM" id="SSF55315">
    <property type="entry name" value="L30e-like"/>
    <property type="match status" value="1"/>
</dbReference>
<dbReference type="FunFam" id="3.40.1280.10:FF:000008">
    <property type="entry name" value="Group 3 RNA methyltransferase TrmH"/>
    <property type="match status" value="1"/>
</dbReference>
<reference evidence="8 9" key="1">
    <citation type="submission" date="2020-07" db="EMBL/GenBank/DDBJ databases">
        <title>Genomic Encyclopedia of Type Strains, Phase IV (KMG-V): Genome sequencing to study the core and pangenomes of soil and plant-associated prokaryotes.</title>
        <authorList>
            <person name="Whitman W."/>
        </authorList>
    </citation>
    <scope>NUCLEOTIDE SEQUENCE [LARGE SCALE GENOMIC DNA]</scope>
    <source>
        <strain evidence="8 9">RH2WT43</strain>
    </source>
</reference>
<dbReference type="InterPro" id="IPR029028">
    <property type="entry name" value="Alpha/beta_knot_MTases"/>
</dbReference>
<evidence type="ECO:0000256" key="6">
    <source>
        <dbReference type="HAMAP-Rule" id="MF_01887"/>
    </source>
</evidence>
<evidence type="ECO:0000256" key="4">
    <source>
        <dbReference type="ARBA" id="ARBA00022679"/>
    </source>
</evidence>
<dbReference type="SUPFAM" id="SSF75217">
    <property type="entry name" value="alpha/beta knot"/>
    <property type="match status" value="1"/>
</dbReference>
<keyword evidence="1 6" id="KW-0963">Cytoplasm</keyword>
<evidence type="ECO:0000256" key="2">
    <source>
        <dbReference type="ARBA" id="ARBA00022552"/>
    </source>
</evidence>
<feature type="binding site" evidence="6">
    <location>
        <position position="218"/>
    </location>
    <ligand>
        <name>S-adenosyl-L-methionine</name>
        <dbReference type="ChEBI" id="CHEBI:59789"/>
    </ligand>
</feature>
<evidence type="ECO:0000313" key="8">
    <source>
        <dbReference type="EMBL" id="MBA8886587.1"/>
    </source>
</evidence>
<dbReference type="Pfam" id="PF00588">
    <property type="entry name" value="SpoU_methylase"/>
    <property type="match status" value="1"/>
</dbReference>
<dbReference type="PANTHER" id="PTHR46429:SF1">
    <property type="entry name" value="23S RRNA (GUANOSINE-2'-O-)-METHYLTRANSFERASE RLMB"/>
    <property type="match status" value="1"/>
</dbReference>
<accession>A0A839EQI5</accession>
<gene>
    <name evidence="6" type="primary">rlmB</name>
    <name evidence="8" type="ORF">FHW12_000778</name>
</gene>
<name>A0A839EQI5_9GAMM</name>
<proteinExistence type="inferred from homology"/>
<dbReference type="AlphaFoldDB" id="A0A839EQI5"/>
<dbReference type="GO" id="GO:0005829">
    <property type="term" value="C:cytosol"/>
    <property type="evidence" value="ECO:0007669"/>
    <property type="project" value="TreeGrafter"/>
</dbReference>
<dbReference type="PANTHER" id="PTHR46429">
    <property type="entry name" value="23S RRNA (GUANOSINE-2'-O-)-METHYLTRANSFERASE RLMB"/>
    <property type="match status" value="1"/>
</dbReference>
<evidence type="ECO:0000313" key="9">
    <source>
        <dbReference type="Proteomes" id="UP000550401"/>
    </source>
</evidence>
<dbReference type="NCBIfam" id="TIGR00186">
    <property type="entry name" value="rRNA_methyl_3"/>
    <property type="match status" value="1"/>
</dbReference>
<dbReference type="Gene3D" id="3.30.1330.30">
    <property type="match status" value="1"/>
</dbReference>
<dbReference type="SMART" id="SM00967">
    <property type="entry name" value="SpoU_sub_bind"/>
    <property type="match status" value="1"/>
</dbReference>
<keyword evidence="2 6" id="KW-0698">rRNA processing</keyword>
<feature type="domain" description="RNA 2-O ribose methyltransferase substrate binding" evidence="7">
    <location>
        <begin position="5"/>
        <end position="81"/>
    </location>
</feature>
<dbReference type="Pfam" id="PF08032">
    <property type="entry name" value="SpoU_sub_bind"/>
    <property type="match status" value="1"/>
</dbReference>
<dbReference type="GO" id="GO:0070039">
    <property type="term" value="F:rRNA (guanosine-2'-O-)-methyltransferase activity"/>
    <property type="evidence" value="ECO:0007669"/>
    <property type="project" value="UniProtKB-UniRule"/>
</dbReference>
<feature type="binding site" evidence="6">
    <location>
        <position position="198"/>
    </location>
    <ligand>
        <name>S-adenosyl-L-methionine</name>
        <dbReference type="ChEBI" id="CHEBI:59789"/>
    </ligand>
</feature>
<organism evidence="8 9">
    <name type="scientific">Dokdonella fugitiva</name>
    <dbReference type="NCBI Taxonomy" id="328517"/>
    <lineage>
        <taxon>Bacteria</taxon>
        <taxon>Pseudomonadati</taxon>
        <taxon>Pseudomonadota</taxon>
        <taxon>Gammaproteobacteria</taxon>
        <taxon>Lysobacterales</taxon>
        <taxon>Rhodanobacteraceae</taxon>
        <taxon>Dokdonella</taxon>
    </lineage>
</organism>
<keyword evidence="5 6" id="KW-0949">S-adenosyl-L-methionine</keyword>
<dbReference type="HAMAP" id="MF_01887">
    <property type="entry name" value="23SrRNA_methyltr_B"/>
    <property type="match status" value="1"/>
</dbReference>
<dbReference type="CDD" id="cd18103">
    <property type="entry name" value="SpoU-like_RlmB"/>
    <property type="match status" value="1"/>
</dbReference>
<dbReference type="EMBL" id="JACGXL010000001">
    <property type="protein sequence ID" value="MBA8886587.1"/>
    <property type="molecule type" value="Genomic_DNA"/>
</dbReference>
<evidence type="ECO:0000259" key="7">
    <source>
        <dbReference type="SMART" id="SM00967"/>
    </source>
</evidence>
<dbReference type="InterPro" id="IPR001537">
    <property type="entry name" value="SpoU_MeTrfase"/>
</dbReference>
<dbReference type="InterPro" id="IPR004441">
    <property type="entry name" value="rRNA_MeTrfase_TrmH"/>
</dbReference>
<dbReference type="EC" id="2.1.1.185" evidence="6"/>
<dbReference type="InterPro" id="IPR013123">
    <property type="entry name" value="SpoU_subst-bd"/>
</dbReference>
<comment type="subcellular location">
    <subcellularLocation>
        <location evidence="6">Cytoplasm</location>
    </subcellularLocation>
</comment>
<comment type="caution">
    <text evidence="8">The sequence shown here is derived from an EMBL/GenBank/DDBJ whole genome shotgun (WGS) entry which is preliminary data.</text>
</comment>
<keyword evidence="4 6" id="KW-0808">Transferase</keyword>
<comment type="function">
    <text evidence="6">Specifically methylates the ribose of guanosine 2251 in 23S rRNA.</text>
</comment>
<evidence type="ECO:0000256" key="3">
    <source>
        <dbReference type="ARBA" id="ARBA00022603"/>
    </source>
</evidence>